<keyword evidence="2" id="KW-1185">Reference proteome</keyword>
<evidence type="ECO:0008006" key="3">
    <source>
        <dbReference type="Google" id="ProtNLM"/>
    </source>
</evidence>
<name>A0A164ST39_9AGAM</name>
<organism evidence="1 2">
    <name type="scientific">Sistotremastrum niveocremeum HHB9708</name>
    <dbReference type="NCBI Taxonomy" id="1314777"/>
    <lineage>
        <taxon>Eukaryota</taxon>
        <taxon>Fungi</taxon>
        <taxon>Dikarya</taxon>
        <taxon>Basidiomycota</taxon>
        <taxon>Agaricomycotina</taxon>
        <taxon>Agaricomycetes</taxon>
        <taxon>Sistotremastrales</taxon>
        <taxon>Sistotremastraceae</taxon>
        <taxon>Sertulicium</taxon>
        <taxon>Sertulicium niveocremeum</taxon>
    </lineage>
</organism>
<evidence type="ECO:0000313" key="2">
    <source>
        <dbReference type="Proteomes" id="UP000076722"/>
    </source>
</evidence>
<gene>
    <name evidence="1" type="ORF">SISNIDRAFT_456360</name>
</gene>
<sequence>MSGKPPPPPPPASVQLSQMCDEFETGIANSIELRVLDPGQGRGDLKRVHESLSFMEKRLTQSILFLKTRNNRCVPIGRLSDELILEILENCSAAHHAEKLSHFTADGAFGFPPAFSVCLRWRDIAIRSPSLWRNIALPSPKKLLELVQSRNQTVPFNVRVNNDSYQPNDHFGINFLGDTIRQLATRISFLHMCWDRVGIVQGPVAFLEEHVGQREMSSLKFLKITNHSKDDNFGAFTLQTPVLESLEFIGPPKEMPRVLSEHLVEFVLGWKSIRADVILDILLMMPHLKRCKITCRALPDPNRLLPPESPVVSLNNLERLDVWHILLPDINYLLRHLNVPSSARLTFYMEKASAHRTSISTFLGPHLNAVGDLYAADAPDHSGAIYTLGTAGRPTLCVDYTDPDAESSPTNTLLLPELAKYPQNLSYLDLHLSSLPSHRELRRILTAWSGLRHIMICTRQPDLYRLLDVLEDTPEIICPSLKHLDCHRTQFSGTRMRQFLEFRKNQGHPLGTLEFTQSFTDIEPDLVSINGTDIAADVSEYPDPWP</sequence>
<dbReference type="EMBL" id="KV419413">
    <property type="protein sequence ID" value="KZS91779.1"/>
    <property type="molecule type" value="Genomic_DNA"/>
</dbReference>
<dbReference type="SUPFAM" id="SSF52047">
    <property type="entry name" value="RNI-like"/>
    <property type="match status" value="1"/>
</dbReference>
<proteinExistence type="predicted"/>
<protein>
    <recommendedName>
        <fullName evidence="3">F-box domain-containing protein</fullName>
    </recommendedName>
</protein>
<dbReference type="Proteomes" id="UP000076722">
    <property type="component" value="Unassembled WGS sequence"/>
</dbReference>
<evidence type="ECO:0000313" key="1">
    <source>
        <dbReference type="EMBL" id="KZS91779.1"/>
    </source>
</evidence>
<reference evidence="1 2" key="1">
    <citation type="journal article" date="2016" name="Mol. Biol. Evol.">
        <title>Comparative Genomics of Early-Diverging Mushroom-Forming Fungi Provides Insights into the Origins of Lignocellulose Decay Capabilities.</title>
        <authorList>
            <person name="Nagy L.G."/>
            <person name="Riley R."/>
            <person name="Tritt A."/>
            <person name="Adam C."/>
            <person name="Daum C."/>
            <person name="Floudas D."/>
            <person name="Sun H."/>
            <person name="Yadav J.S."/>
            <person name="Pangilinan J."/>
            <person name="Larsson K.H."/>
            <person name="Matsuura K."/>
            <person name="Barry K."/>
            <person name="Labutti K."/>
            <person name="Kuo R."/>
            <person name="Ohm R.A."/>
            <person name="Bhattacharya S.S."/>
            <person name="Shirouzu T."/>
            <person name="Yoshinaga Y."/>
            <person name="Martin F.M."/>
            <person name="Grigoriev I.V."/>
            <person name="Hibbett D.S."/>
        </authorList>
    </citation>
    <scope>NUCLEOTIDE SEQUENCE [LARGE SCALE GENOMIC DNA]</scope>
    <source>
        <strain evidence="1 2">HHB9708</strain>
    </source>
</reference>
<accession>A0A164ST39</accession>
<dbReference type="AlphaFoldDB" id="A0A164ST39"/>